<feature type="non-terminal residue" evidence="1">
    <location>
        <position position="1"/>
    </location>
</feature>
<accession>X1TSE1</accession>
<proteinExistence type="predicted"/>
<dbReference type="EMBL" id="BARW01034605">
    <property type="protein sequence ID" value="GAJ08179.1"/>
    <property type="molecule type" value="Genomic_DNA"/>
</dbReference>
<organism evidence="1">
    <name type="scientific">marine sediment metagenome</name>
    <dbReference type="NCBI Taxonomy" id="412755"/>
    <lineage>
        <taxon>unclassified sequences</taxon>
        <taxon>metagenomes</taxon>
        <taxon>ecological metagenomes</taxon>
    </lineage>
</organism>
<name>X1TSE1_9ZZZZ</name>
<dbReference type="AlphaFoldDB" id="X1TSE1"/>
<sequence>IDQPILEHKQFTIAEGLDLGRTKKKDIDLRTSNLIEDENFETLVSQIKSELEGQ</sequence>
<comment type="caution">
    <text evidence="1">The sequence shown here is derived from an EMBL/GenBank/DDBJ whole genome shotgun (WGS) entry which is preliminary data.</text>
</comment>
<reference evidence="1" key="1">
    <citation type="journal article" date="2014" name="Front. Microbiol.">
        <title>High frequency of phylogenetically diverse reductive dehalogenase-homologous genes in deep subseafloor sedimentary metagenomes.</title>
        <authorList>
            <person name="Kawai M."/>
            <person name="Futagami T."/>
            <person name="Toyoda A."/>
            <person name="Takaki Y."/>
            <person name="Nishi S."/>
            <person name="Hori S."/>
            <person name="Arai W."/>
            <person name="Tsubouchi T."/>
            <person name="Morono Y."/>
            <person name="Uchiyama I."/>
            <person name="Ito T."/>
            <person name="Fujiyama A."/>
            <person name="Inagaki F."/>
            <person name="Takami H."/>
        </authorList>
    </citation>
    <scope>NUCLEOTIDE SEQUENCE</scope>
    <source>
        <strain evidence="1">Expedition CK06-06</strain>
    </source>
</reference>
<gene>
    <name evidence="1" type="ORF">S12H4_54188</name>
</gene>
<protein>
    <submittedName>
        <fullName evidence="1">Uncharacterized protein</fullName>
    </submittedName>
</protein>
<evidence type="ECO:0000313" key="1">
    <source>
        <dbReference type="EMBL" id="GAJ08179.1"/>
    </source>
</evidence>